<comment type="caution">
    <text evidence="1">The sequence shown here is derived from an EMBL/GenBank/DDBJ whole genome shotgun (WGS) entry which is preliminary data.</text>
</comment>
<gene>
    <name evidence="1" type="ORF">GCM10007276_08650</name>
</gene>
<keyword evidence="2" id="KW-1185">Reference proteome</keyword>
<organism evidence="1 2">
    <name type="scientific">Agaricicola taiwanensis</name>
    <dbReference type="NCBI Taxonomy" id="591372"/>
    <lineage>
        <taxon>Bacteria</taxon>
        <taxon>Pseudomonadati</taxon>
        <taxon>Pseudomonadota</taxon>
        <taxon>Alphaproteobacteria</taxon>
        <taxon>Rhodobacterales</taxon>
        <taxon>Paracoccaceae</taxon>
        <taxon>Agaricicola</taxon>
    </lineage>
</organism>
<reference evidence="1" key="2">
    <citation type="submission" date="2020-09" db="EMBL/GenBank/DDBJ databases">
        <authorList>
            <person name="Sun Q."/>
            <person name="Sedlacek I."/>
        </authorList>
    </citation>
    <scope>NUCLEOTIDE SEQUENCE</scope>
    <source>
        <strain evidence="1">CCM 7684</strain>
    </source>
</reference>
<dbReference type="RefSeq" id="WP_188408449.1">
    <property type="nucleotide sequence ID" value="NZ_BMCP01000001.1"/>
</dbReference>
<accession>A0A8J2VK49</accession>
<dbReference type="AlphaFoldDB" id="A0A8J2VK49"/>
<sequence>MNALAKVFDGEPKTEVSAEGGRTTIAVAMRHLRPYDAQSADEVTSWLAIAAFGLAGWISYASMDVTVPAVALFLGGLCGRPFVQKKLRLIGQVTANIKFTDDCIFLQRVQKAPYWEPEPEWLRFDRAHDHRFVLISHDRARAEKDEIDFLTRTKPGARVTRYYGDSWYVVLEYLGQRFDIAEVMGERRAHAIVDRLTFCDKYMDGLADARKGLSMRAEDEWSGPTGSLPQ</sequence>
<dbReference type="Proteomes" id="UP000602745">
    <property type="component" value="Unassembled WGS sequence"/>
</dbReference>
<proteinExistence type="predicted"/>
<evidence type="ECO:0000313" key="2">
    <source>
        <dbReference type="Proteomes" id="UP000602745"/>
    </source>
</evidence>
<protein>
    <submittedName>
        <fullName evidence="1">Uncharacterized protein</fullName>
    </submittedName>
</protein>
<reference evidence="1" key="1">
    <citation type="journal article" date="2014" name="Int. J. Syst. Evol. Microbiol.">
        <title>Complete genome sequence of Corynebacterium casei LMG S-19264T (=DSM 44701T), isolated from a smear-ripened cheese.</title>
        <authorList>
            <consortium name="US DOE Joint Genome Institute (JGI-PGF)"/>
            <person name="Walter F."/>
            <person name="Albersmeier A."/>
            <person name="Kalinowski J."/>
            <person name="Ruckert C."/>
        </authorList>
    </citation>
    <scope>NUCLEOTIDE SEQUENCE</scope>
    <source>
        <strain evidence="1">CCM 7684</strain>
    </source>
</reference>
<dbReference type="EMBL" id="BMCP01000001">
    <property type="protein sequence ID" value="GGE33612.1"/>
    <property type="molecule type" value="Genomic_DNA"/>
</dbReference>
<name>A0A8J2VK49_9RHOB</name>
<evidence type="ECO:0000313" key="1">
    <source>
        <dbReference type="EMBL" id="GGE33612.1"/>
    </source>
</evidence>